<keyword evidence="3" id="KW-0804">Transcription</keyword>
<dbReference type="InterPro" id="IPR041617">
    <property type="entry name" value="TPR_MalT"/>
</dbReference>
<evidence type="ECO:0000313" key="6">
    <source>
        <dbReference type="Proteomes" id="UP001595764"/>
    </source>
</evidence>
<dbReference type="InterPro" id="IPR000792">
    <property type="entry name" value="Tscrpt_reg_LuxR_C"/>
</dbReference>
<dbReference type="Gene3D" id="1.10.10.10">
    <property type="entry name" value="Winged helix-like DNA-binding domain superfamily/Winged helix DNA-binding domain"/>
    <property type="match status" value="1"/>
</dbReference>
<evidence type="ECO:0000313" key="5">
    <source>
        <dbReference type="EMBL" id="MFC3509124.1"/>
    </source>
</evidence>
<dbReference type="PANTHER" id="PTHR44688:SF16">
    <property type="entry name" value="DNA-BINDING TRANSCRIPTIONAL ACTIVATOR DEVR_DOSR"/>
    <property type="match status" value="1"/>
</dbReference>
<dbReference type="SMART" id="SM00421">
    <property type="entry name" value="HTH_LUXR"/>
    <property type="match status" value="1"/>
</dbReference>
<dbReference type="CDD" id="cd06170">
    <property type="entry name" value="LuxR_C_like"/>
    <property type="match status" value="1"/>
</dbReference>
<evidence type="ECO:0000256" key="1">
    <source>
        <dbReference type="ARBA" id="ARBA00023015"/>
    </source>
</evidence>
<comment type="caution">
    <text evidence="5">The sequence shown here is derived from an EMBL/GenBank/DDBJ whole genome shotgun (WGS) entry which is preliminary data.</text>
</comment>
<dbReference type="PROSITE" id="PS50043">
    <property type="entry name" value="HTH_LUXR_2"/>
    <property type="match status" value="1"/>
</dbReference>
<dbReference type="InterPro" id="IPR059106">
    <property type="entry name" value="WHD_MalT"/>
</dbReference>
<dbReference type="InterPro" id="IPR049945">
    <property type="entry name" value="AAA_22"/>
</dbReference>
<name>A0ABV7QB77_9PSEU</name>
<dbReference type="RefSeq" id="WP_377869376.1">
    <property type="nucleotide sequence ID" value="NZ_JBHMAY010000012.1"/>
</dbReference>
<protein>
    <submittedName>
        <fullName evidence="5">LuxR C-terminal-related transcriptional regulator</fullName>
    </submittedName>
</protein>
<proteinExistence type="predicted"/>
<sequence>MKVVRRPVLFERLAAAARVTVVSAPAGSGKSMLVRSWLEDANLTDRVAWVSSRETFWPTVLNALRHASPLVRPLTPAPDLDASAMVERLLTDLAPLTERLWLVIDDVHELSAADARQLELLALRAPARLRLVLITRHELRGLHRVRLDGELTEIRAADLRFTLDDARQLLDFAEVRVSGQTLASLLDRTEGWVAGLRLAALSLAGHPDPERFVAEFSGSERTVAEYLLEEVLERQTPEVRELLLRTSILEQVNGELANLLTGSTGGERILQDLERANAFVHSVDTGRTWFRYHRLFAGLLRLELRRTATDEAALHRAAAEWLASNGHPTEAIRHAQAARDWPLATRLLADHWPALHLDGRSATAHDLLTGFPAEVIAAQAELATLRAADELAHGSVESAQRYLDQAERNAVAEDRREQASFLRDLVRLMLAHRLGDLPAVSGLAQRLPALNEDLRALALISLDSPEYWTANFAGARRHLERGRTREQRPYLEFSSLAYQAANEFFLSFDQAADHGGQAVALAERHGWTDEPAAGVAYMTLGAVLAWQGLLDESQRWVQRAERTIRPEAQPLAGMGIAHVRATLAMARGRNAEAVAAFSVADRLARLLTAPNPMTLAMRGFQLQALVRLGETERVEGIVASFDRRYRDHGEVRIVRAMLHLAAADPLAASDALAPVLDRSAPVVWPTWRTQAYLLEAVAQDALGHATAAGHALERALDLAEPDGALVWFLLHPTPDLLDRHAAHRTRHAGLIAGIRGLLAGRAFSTPAPLLDPLSEAEIRVLRYLPTNLSIPEIAGALTVSRNTVKTHVRNLYRKLGAHRRAAAVEQARTTGLLAPSLSEAHLPAIPQKINASPRTSSRTSIP</sequence>
<reference evidence="6" key="1">
    <citation type="journal article" date="2019" name="Int. J. Syst. Evol. Microbiol.">
        <title>The Global Catalogue of Microorganisms (GCM) 10K type strain sequencing project: providing services to taxonomists for standard genome sequencing and annotation.</title>
        <authorList>
            <consortium name="The Broad Institute Genomics Platform"/>
            <consortium name="The Broad Institute Genome Sequencing Center for Infectious Disease"/>
            <person name="Wu L."/>
            <person name="Ma J."/>
        </authorList>
    </citation>
    <scope>NUCLEOTIDE SEQUENCE [LARGE SCALE GENOMIC DNA]</scope>
    <source>
        <strain evidence="6">CGMCC 4.7682</strain>
    </source>
</reference>
<dbReference type="InterPro" id="IPR036388">
    <property type="entry name" value="WH-like_DNA-bd_sf"/>
</dbReference>
<accession>A0ABV7QB77</accession>
<dbReference type="PRINTS" id="PR00038">
    <property type="entry name" value="HTHLUXR"/>
</dbReference>
<gene>
    <name evidence="5" type="ORF">ACFORO_03025</name>
</gene>
<dbReference type="Pfam" id="PF17874">
    <property type="entry name" value="TPR_MalT"/>
    <property type="match status" value="1"/>
</dbReference>
<dbReference type="SUPFAM" id="SSF46894">
    <property type="entry name" value="C-terminal effector domain of the bipartite response regulators"/>
    <property type="match status" value="1"/>
</dbReference>
<dbReference type="Pfam" id="PF25873">
    <property type="entry name" value="WHD_MalT"/>
    <property type="match status" value="1"/>
</dbReference>
<dbReference type="Gene3D" id="1.25.40.10">
    <property type="entry name" value="Tetratricopeptide repeat domain"/>
    <property type="match status" value="1"/>
</dbReference>
<organism evidence="5 6">
    <name type="scientific">Amycolatopsis halotolerans</name>
    <dbReference type="NCBI Taxonomy" id="330083"/>
    <lineage>
        <taxon>Bacteria</taxon>
        <taxon>Bacillati</taxon>
        <taxon>Actinomycetota</taxon>
        <taxon>Actinomycetes</taxon>
        <taxon>Pseudonocardiales</taxon>
        <taxon>Pseudonocardiaceae</taxon>
        <taxon>Amycolatopsis</taxon>
    </lineage>
</organism>
<dbReference type="Pfam" id="PF13401">
    <property type="entry name" value="AAA_22"/>
    <property type="match status" value="1"/>
</dbReference>
<dbReference type="Proteomes" id="UP001595764">
    <property type="component" value="Unassembled WGS sequence"/>
</dbReference>
<keyword evidence="2" id="KW-0238">DNA-binding</keyword>
<dbReference type="InterPro" id="IPR011990">
    <property type="entry name" value="TPR-like_helical_dom_sf"/>
</dbReference>
<dbReference type="PANTHER" id="PTHR44688">
    <property type="entry name" value="DNA-BINDING TRANSCRIPTIONAL ACTIVATOR DEVR_DOSR"/>
    <property type="match status" value="1"/>
</dbReference>
<dbReference type="Pfam" id="PF00196">
    <property type="entry name" value="GerE"/>
    <property type="match status" value="1"/>
</dbReference>
<dbReference type="InterPro" id="IPR027417">
    <property type="entry name" value="P-loop_NTPase"/>
</dbReference>
<dbReference type="EMBL" id="JBHRWI010000004">
    <property type="protein sequence ID" value="MFC3509124.1"/>
    <property type="molecule type" value="Genomic_DNA"/>
</dbReference>
<evidence type="ECO:0000256" key="3">
    <source>
        <dbReference type="ARBA" id="ARBA00023163"/>
    </source>
</evidence>
<dbReference type="SUPFAM" id="SSF52540">
    <property type="entry name" value="P-loop containing nucleoside triphosphate hydrolases"/>
    <property type="match status" value="1"/>
</dbReference>
<dbReference type="Gene3D" id="3.40.50.300">
    <property type="entry name" value="P-loop containing nucleotide triphosphate hydrolases"/>
    <property type="match status" value="1"/>
</dbReference>
<dbReference type="InterPro" id="IPR016032">
    <property type="entry name" value="Sig_transdc_resp-reg_C-effctor"/>
</dbReference>
<evidence type="ECO:0000256" key="2">
    <source>
        <dbReference type="ARBA" id="ARBA00023125"/>
    </source>
</evidence>
<keyword evidence="1" id="KW-0805">Transcription regulation</keyword>
<feature type="domain" description="HTH luxR-type" evidence="4">
    <location>
        <begin position="766"/>
        <end position="831"/>
    </location>
</feature>
<evidence type="ECO:0000259" key="4">
    <source>
        <dbReference type="PROSITE" id="PS50043"/>
    </source>
</evidence>
<keyword evidence="6" id="KW-1185">Reference proteome</keyword>